<dbReference type="PANTHER" id="PTHR30065">
    <property type="entry name" value="FLAGELLAR BIOSYNTHETIC PROTEIN FLIR"/>
    <property type="match status" value="1"/>
</dbReference>
<dbReference type="AlphaFoldDB" id="A0A1H4JHF5"/>
<keyword evidence="11" id="KW-0969">Cilium</keyword>
<feature type="transmembrane region" description="Helical" evidence="10">
    <location>
        <begin position="35"/>
        <end position="52"/>
    </location>
</feature>
<evidence type="ECO:0000256" key="2">
    <source>
        <dbReference type="ARBA" id="ARBA00009772"/>
    </source>
</evidence>
<evidence type="ECO:0000256" key="8">
    <source>
        <dbReference type="ARBA" id="ARBA00023143"/>
    </source>
</evidence>
<evidence type="ECO:0000256" key="5">
    <source>
        <dbReference type="ARBA" id="ARBA00022692"/>
    </source>
</evidence>
<dbReference type="RefSeq" id="WP_007008605.1">
    <property type="nucleotide sequence ID" value="NZ_FNSL01000001.1"/>
</dbReference>
<dbReference type="Proteomes" id="UP000199064">
    <property type="component" value="Unassembled WGS sequence"/>
</dbReference>
<keyword evidence="11" id="KW-0966">Cell projection</keyword>
<feature type="transmembrane region" description="Helical" evidence="10">
    <location>
        <begin position="119"/>
        <end position="137"/>
    </location>
</feature>
<feature type="transmembrane region" description="Helical" evidence="10">
    <location>
        <begin position="6"/>
        <end position="23"/>
    </location>
</feature>
<keyword evidence="8 10" id="KW-0975">Bacterial flagellum</keyword>
<evidence type="ECO:0000256" key="1">
    <source>
        <dbReference type="ARBA" id="ARBA00002578"/>
    </source>
</evidence>
<evidence type="ECO:0000256" key="9">
    <source>
        <dbReference type="NCBIfam" id="TIGR01400"/>
    </source>
</evidence>
<feature type="transmembrane region" description="Helical" evidence="10">
    <location>
        <begin position="210"/>
        <end position="238"/>
    </location>
</feature>
<feature type="transmembrane region" description="Helical" evidence="10">
    <location>
        <begin position="187"/>
        <end position="204"/>
    </location>
</feature>
<sequence length="248" mass="26713">MLETPLLAAFLAFCRIGGCFLFMPGLSSVRVPMQVRLFVAVAATLAMLAHLWDLITPHVSSEPGPLFLLIASELAIGALIGLIARLYVLSLQFIGTSMAMFSGFGMAAGGTAIEEAEAQPPLTALISLSALMLLFVLDFHHQIIRALVVSYELAPIESLFDPQAALTDITDTLSDAFFVMIRLGSPFLAYAILVNLAIGFINKLTPQIPIYFISLPFVIAGGIILLYFAIPSLLGLFAEGFFPIFEGR</sequence>
<evidence type="ECO:0000256" key="4">
    <source>
        <dbReference type="ARBA" id="ARBA00022475"/>
    </source>
</evidence>
<dbReference type="InterPro" id="IPR002010">
    <property type="entry name" value="T3SS_IM_R"/>
</dbReference>
<keyword evidence="11" id="KW-0282">Flagellum</keyword>
<name>A0A1H4JHF5_9HYPH</name>
<dbReference type="EMBL" id="FNSL01000001">
    <property type="protein sequence ID" value="SEB45744.1"/>
    <property type="molecule type" value="Genomic_DNA"/>
</dbReference>
<protein>
    <recommendedName>
        <fullName evidence="3 9">Flagellar biosynthetic protein FliR</fullName>
    </recommendedName>
</protein>
<dbReference type="Pfam" id="PF01311">
    <property type="entry name" value="Bac_export_1"/>
    <property type="match status" value="1"/>
</dbReference>
<evidence type="ECO:0000256" key="10">
    <source>
        <dbReference type="RuleBase" id="RU362071"/>
    </source>
</evidence>
<keyword evidence="4 10" id="KW-1003">Cell membrane</keyword>
<keyword evidence="5 10" id="KW-0812">Transmembrane</keyword>
<keyword evidence="7 10" id="KW-0472">Membrane</keyword>
<dbReference type="GO" id="GO:0006605">
    <property type="term" value="P:protein targeting"/>
    <property type="evidence" value="ECO:0007669"/>
    <property type="project" value="UniProtKB-UniRule"/>
</dbReference>
<evidence type="ECO:0000256" key="3">
    <source>
        <dbReference type="ARBA" id="ARBA00021717"/>
    </source>
</evidence>
<evidence type="ECO:0000256" key="7">
    <source>
        <dbReference type="ARBA" id="ARBA00023136"/>
    </source>
</evidence>
<dbReference type="GO" id="GO:0005886">
    <property type="term" value="C:plasma membrane"/>
    <property type="evidence" value="ECO:0007669"/>
    <property type="project" value="UniProtKB-SubCell"/>
</dbReference>
<dbReference type="PRINTS" id="PR00953">
    <property type="entry name" value="TYPE3IMRPROT"/>
</dbReference>
<dbReference type="GO" id="GO:0044780">
    <property type="term" value="P:bacterial-type flagellum assembly"/>
    <property type="evidence" value="ECO:0007669"/>
    <property type="project" value="UniProtKB-UniRule"/>
</dbReference>
<feature type="transmembrane region" description="Helical" evidence="10">
    <location>
        <begin position="64"/>
        <end position="84"/>
    </location>
</feature>
<comment type="function">
    <text evidence="1 10">Role in flagellar biosynthesis.</text>
</comment>
<comment type="subcellular location">
    <subcellularLocation>
        <location evidence="10">Cell membrane</location>
        <topology evidence="10">Multi-pass membrane protein</topology>
    </subcellularLocation>
    <subcellularLocation>
        <location evidence="10">Bacterial flagellum basal body</location>
    </subcellularLocation>
</comment>
<evidence type="ECO:0000313" key="12">
    <source>
        <dbReference type="Proteomes" id="UP000199064"/>
    </source>
</evidence>
<accession>A0A1H4JHF5</accession>
<reference evidence="12" key="1">
    <citation type="submission" date="2016-10" db="EMBL/GenBank/DDBJ databases">
        <authorList>
            <person name="Varghese N."/>
            <person name="Submissions S."/>
        </authorList>
    </citation>
    <scope>NUCLEOTIDE SEQUENCE [LARGE SCALE GENOMIC DNA]</scope>
    <source>
        <strain evidence="12">ES.061</strain>
    </source>
</reference>
<proteinExistence type="inferred from homology"/>
<keyword evidence="12" id="KW-1185">Reference proteome</keyword>
<evidence type="ECO:0000313" key="11">
    <source>
        <dbReference type="EMBL" id="SEB45744.1"/>
    </source>
</evidence>
<gene>
    <name evidence="11" type="ORF">SAMN05216452_1385</name>
</gene>
<organism evidence="11 12">
    <name type="scientific">Nitratireductor aquibiodomus</name>
    <dbReference type="NCBI Taxonomy" id="204799"/>
    <lineage>
        <taxon>Bacteria</taxon>
        <taxon>Pseudomonadati</taxon>
        <taxon>Pseudomonadota</taxon>
        <taxon>Alphaproteobacteria</taxon>
        <taxon>Hyphomicrobiales</taxon>
        <taxon>Phyllobacteriaceae</taxon>
        <taxon>Nitratireductor</taxon>
    </lineage>
</organism>
<dbReference type="InterPro" id="IPR006303">
    <property type="entry name" value="FliR"/>
</dbReference>
<comment type="similarity">
    <text evidence="2 10">Belongs to the FliR/MopE/SpaR family.</text>
</comment>
<dbReference type="GO" id="GO:0009425">
    <property type="term" value="C:bacterial-type flagellum basal body"/>
    <property type="evidence" value="ECO:0007669"/>
    <property type="project" value="UniProtKB-SubCell"/>
</dbReference>
<keyword evidence="6 10" id="KW-1133">Transmembrane helix</keyword>
<dbReference type="PANTHER" id="PTHR30065:SF1">
    <property type="entry name" value="SURFACE PRESENTATION OF ANTIGENS PROTEIN SPAR"/>
    <property type="match status" value="1"/>
</dbReference>
<dbReference type="NCBIfam" id="TIGR01400">
    <property type="entry name" value="fliR"/>
    <property type="match status" value="1"/>
</dbReference>
<evidence type="ECO:0000256" key="6">
    <source>
        <dbReference type="ARBA" id="ARBA00022989"/>
    </source>
</evidence>